<protein>
    <submittedName>
        <fullName evidence="1">Uncharacterized protein</fullName>
    </submittedName>
</protein>
<gene>
    <name evidence="1" type="ORF">A0H76_1973</name>
</gene>
<comment type="caution">
    <text evidence="1">The sequence shown here is derived from an EMBL/GenBank/DDBJ whole genome shotgun (WGS) entry which is preliminary data.</text>
</comment>
<dbReference type="EMBL" id="LTAI01000050">
    <property type="protein sequence ID" value="ORE00211.1"/>
    <property type="molecule type" value="Genomic_DNA"/>
</dbReference>
<organism evidence="1 2">
    <name type="scientific">Hepatospora eriocheir</name>
    <dbReference type="NCBI Taxonomy" id="1081669"/>
    <lineage>
        <taxon>Eukaryota</taxon>
        <taxon>Fungi</taxon>
        <taxon>Fungi incertae sedis</taxon>
        <taxon>Microsporidia</taxon>
        <taxon>Hepatosporidae</taxon>
        <taxon>Hepatospora</taxon>
    </lineage>
</organism>
<reference evidence="1 2" key="1">
    <citation type="journal article" date="2017" name="Environ. Microbiol.">
        <title>Decay of the glycolytic pathway and adaptation to intranuclear parasitism within Enterocytozoonidae microsporidia.</title>
        <authorList>
            <person name="Wiredu Boakye D."/>
            <person name="Jaroenlak P."/>
            <person name="Prachumwat A."/>
            <person name="Williams T.A."/>
            <person name="Bateman K.S."/>
            <person name="Itsathitphaisarn O."/>
            <person name="Sritunyalucksana K."/>
            <person name="Paszkiewicz K.H."/>
            <person name="Moore K.A."/>
            <person name="Stentiford G.D."/>
            <person name="Williams B.A."/>
        </authorList>
    </citation>
    <scope>NUCLEOTIDE SEQUENCE [LARGE SCALE GENOMIC DNA]</scope>
    <source>
        <strain evidence="2">canceri</strain>
    </source>
</reference>
<dbReference type="VEuPathDB" id="MicrosporidiaDB:HERIO_1848"/>
<sequence>MYIEYAMGNLDNLILKILLYEILNEEECDDIIKSMTVSLCDDIRNNLKRNEIVKQNNIKLNKLMCDGLKTNQLFIKILYYLFSNYYDIINYNDLILRVDSNINGILLELLNNNMYEILIDFLENNENFINTLTTNNTFKELFIKFINEKLTNTGVRINNEFNISDINILSNNLFDDISIDPTSKSKTKNRSHIDNDVELLYKIVYIMDINNISVGSINLESIDYNNPNILKYTFFLNVNNFNINYYINYSTVLLSELKRLGNLYLFNTILFDDKIYSRIDLVLNIYKILLSNNIDFDTSLFYSKILDFIITQVSTTDLSKISLYELLSNNVLQSNAILDTPIIENDFKEDLIFKNNTNSISFIDNSVYDKNSNYINFLIFIYNTNTVIFKKELLLLDNKKLVTFFTYIEKYETNFNINLINVILLDINSLVLGVIYNGFYLNYDVLLKKFSEANNSLSDVFCLFRIVLYDTMDVTYVYKIYKIVEKAVIAYPQSDIFYYFYLFLLKYKKSSEKNFEFHNINLKDLESYYIFLYKISQDAKKYSLYEESQNISFDQINTSKESLISDSIITNTVKENEFKTKFFDNFVEHIGDLNFLKKFTETKYKIFKNIYRMYDLDEMLERLFTELNPSYFRKNVVKRQNALKKIQFFILSCDHGTFDDFIDQLCTYIYEFLNDNDLVIETYNLISVLIYKVNNDSLKILYPIILEHIYKLKNLFELETNNNLNNNKIKTIFSLLKIIDVSVFTNSIEFKFYDVMKYFILENNIIKNQMNSNNVPLLCLMPYVSIYKYLSVFSDYYERFFIDNDDVDYETLDLFILKNITE</sequence>
<dbReference type="AlphaFoldDB" id="A0A1X0QK98"/>
<dbReference type="Proteomes" id="UP000192501">
    <property type="component" value="Unassembled WGS sequence"/>
</dbReference>
<dbReference type="VEuPathDB" id="MicrosporidiaDB:HERIO_1849"/>
<proteinExistence type="predicted"/>
<evidence type="ECO:0000313" key="2">
    <source>
        <dbReference type="Proteomes" id="UP000192501"/>
    </source>
</evidence>
<name>A0A1X0QK98_9MICR</name>
<evidence type="ECO:0000313" key="1">
    <source>
        <dbReference type="EMBL" id="ORE00211.1"/>
    </source>
</evidence>
<dbReference type="VEuPathDB" id="MicrosporidiaDB:A0H76_1973"/>
<accession>A0A1X0QK98</accession>